<dbReference type="SMART" id="SM00879">
    <property type="entry name" value="Brix"/>
    <property type="match status" value="1"/>
</dbReference>
<proteinExistence type="predicted"/>
<dbReference type="InterPro" id="IPR007109">
    <property type="entry name" value="Brix"/>
</dbReference>
<dbReference type="GO" id="GO:0019843">
    <property type="term" value="F:rRNA binding"/>
    <property type="evidence" value="ECO:0007669"/>
    <property type="project" value="InterPro"/>
</dbReference>
<dbReference type="Proteomes" id="UP000288215">
    <property type="component" value="Unassembled WGS sequence"/>
</dbReference>
<gene>
    <name evidence="2" type="ORF">Metus_0778</name>
</gene>
<organism evidence="2 3">
    <name type="scientific">Methanosuratincola subterraneus</name>
    <dbReference type="NCBI Taxonomy" id="2593994"/>
    <lineage>
        <taxon>Archaea</taxon>
        <taxon>Thermoproteota</taxon>
        <taxon>Methanosuratincolia</taxon>
        <taxon>Candidatus Methanomethylicales</taxon>
        <taxon>Candidatus Methanomethylicaceae</taxon>
        <taxon>Candidatus Methanosuratincola (ex Vanwonterghem et al. 2016)</taxon>
    </lineage>
</organism>
<evidence type="ECO:0000259" key="1">
    <source>
        <dbReference type="PROSITE" id="PS50833"/>
    </source>
</evidence>
<evidence type="ECO:0000313" key="2">
    <source>
        <dbReference type="EMBL" id="RWX72804.1"/>
    </source>
</evidence>
<comment type="caution">
    <text evidence="2">The sequence shown here is derived from an EMBL/GenBank/DDBJ whole genome shotgun (WGS) entry which is preliminary data.</text>
</comment>
<reference evidence="2 3" key="1">
    <citation type="submission" date="2018-12" db="EMBL/GenBank/DDBJ databases">
        <title>The complete genome of the methanogenic archaea of the candidate phylum Verstraetearchaeota, obtained from the metagenome of underground thermal water.</title>
        <authorList>
            <person name="Kadnikov V.V."/>
            <person name="Mardanov A.V."/>
            <person name="Beletsky A.V."/>
            <person name="Karnachuk O.V."/>
            <person name="Ravin N.V."/>
        </authorList>
    </citation>
    <scope>NUCLEOTIDE SEQUENCE [LARGE SCALE GENOMIC DNA]</scope>
    <source>
        <strain evidence="2">Ch88</strain>
    </source>
</reference>
<dbReference type="PROSITE" id="PS50833">
    <property type="entry name" value="BRIX"/>
    <property type="match status" value="1"/>
</dbReference>
<name>A0A444L5F4_METS7</name>
<protein>
    <recommendedName>
        <fullName evidence="1">Brix domain-containing protein</fullName>
    </recommendedName>
</protein>
<dbReference type="GO" id="GO:0006364">
    <property type="term" value="P:rRNA processing"/>
    <property type="evidence" value="ECO:0007669"/>
    <property type="project" value="InterPro"/>
</dbReference>
<dbReference type="Gene3D" id="3.40.50.10480">
    <property type="entry name" value="Probable brix-domain ribosomal biogenesis protein"/>
    <property type="match status" value="1"/>
</dbReference>
<accession>A0A444L5F4</accession>
<dbReference type="AlphaFoldDB" id="A0A444L5F4"/>
<sequence>MTILLTTSLRPSQRTRTLCNDLAACCAAFSTFTRGKTSLPYLFEYARSKNSSKLWLVHSRFGGPSLIECYKTGDPRPVASLLIKRVQLIRELAVRSPTSTRHRPLVLPAPEREDLIPLYECLKQMLGEHASPNSGAKATELRLEFSHGAPEIFFIDSVSKLPCGPSIYLRSFRCGL</sequence>
<feature type="domain" description="Brix" evidence="1">
    <location>
        <begin position="1"/>
        <end position="176"/>
    </location>
</feature>
<evidence type="ECO:0000313" key="3">
    <source>
        <dbReference type="Proteomes" id="UP000288215"/>
    </source>
</evidence>
<dbReference type="EMBL" id="RXGA01000003">
    <property type="protein sequence ID" value="RWX72804.1"/>
    <property type="molecule type" value="Genomic_DNA"/>
</dbReference>
<dbReference type="SUPFAM" id="SSF52954">
    <property type="entry name" value="Class II aaRS ABD-related"/>
    <property type="match status" value="1"/>
</dbReference>